<keyword evidence="1" id="KW-0732">Signal</keyword>
<evidence type="ECO:0000313" key="4">
    <source>
        <dbReference type="Proteomes" id="UP000671862"/>
    </source>
</evidence>
<evidence type="ECO:0000256" key="1">
    <source>
        <dbReference type="ARBA" id="ARBA00022729"/>
    </source>
</evidence>
<evidence type="ECO:0000313" key="3">
    <source>
        <dbReference type="EMBL" id="QTA37566.1"/>
    </source>
</evidence>
<dbReference type="PANTHER" id="PTHR43037">
    <property type="entry name" value="UNNAMED PRODUCT-RELATED"/>
    <property type="match status" value="1"/>
</dbReference>
<keyword evidence="4" id="KW-1185">Reference proteome</keyword>
<proteinExistence type="predicted"/>
<organism evidence="3 4">
    <name type="scientific">Thermosipho ferrireducens</name>
    <dbReference type="NCBI Taxonomy" id="2571116"/>
    <lineage>
        <taxon>Bacteria</taxon>
        <taxon>Thermotogati</taxon>
        <taxon>Thermotogota</taxon>
        <taxon>Thermotogae</taxon>
        <taxon>Thermotogales</taxon>
        <taxon>Fervidobacteriaceae</taxon>
        <taxon>Thermosipho</taxon>
    </lineage>
</organism>
<dbReference type="InterPro" id="IPR029058">
    <property type="entry name" value="AB_hydrolase_fold"/>
</dbReference>
<name>A0ABX7S6T9_9BACT</name>
<protein>
    <submittedName>
        <fullName evidence="3">Prolyl oligopeptidase family serine peptidase</fullName>
    </submittedName>
</protein>
<sequence>MNFIEKFKPFVYKDEFIELPYRLFIPSLKTQKLYPLIVFLHGAGERGIDNVKQITANQGATIWVSNEIQRENPSFVLAPQCPENSWWGNYPKDNEAFEPNSILYTVMLVINKLIREYPIDEDRIYITGLSMGGFGTITLLKEFPDKFSAGVIVCGGGNLKNIEKIKNIHLWFFHAEDDSIVHVNFSRKLVKALKEIGGKVNYTEYPEGLLKNMGHDPHESWVLAYQDKSMLKWLFSNFKGGVV</sequence>
<dbReference type="InterPro" id="IPR003140">
    <property type="entry name" value="PLipase/COase/thioEstase"/>
</dbReference>
<dbReference type="PANTHER" id="PTHR43037:SF1">
    <property type="entry name" value="BLL1128 PROTEIN"/>
    <property type="match status" value="1"/>
</dbReference>
<dbReference type="Pfam" id="PF02230">
    <property type="entry name" value="Abhydrolase_2"/>
    <property type="match status" value="1"/>
</dbReference>
<evidence type="ECO:0000259" key="2">
    <source>
        <dbReference type="Pfam" id="PF02230"/>
    </source>
</evidence>
<dbReference type="EMBL" id="CP071446">
    <property type="protein sequence ID" value="QTA37566.1"/>
    <property type="molecule type" value="Genomic_DNA"/>
</dbReference>
<accession>A0ABX7S6T9</accession>
<dbReference type="Proteomes" id="UP000671862">
    <property type="component" value="Chromosome"/>
</dbReference>
<dbReference type="InterPro" id="IPR050955">
    <property type="entry name" value="Plant_Biomass_Hydrol_Est"/>
</dbReference>
<gene>
    <name evidence="3" type="ORF">JYK00_07485</name>
</gene>
<dbReference type="SUPFAM" id="SSF53474">
    <property type="entry name" value="alpha/beta-Hydrolases"/>
    <property type="match status" value="1"/>
</dbReference>
<feature type="domain" description="Phospholipase/carboxylesterase/thioesterase" evidence="2">
    <location>
        <begin position="30"/>
        <end position="207"/>
    </location>
</feature>
<dbReference type="Gene3D" id="3.40.50.1820">
    <property type="entry name" value="alpha/beta hydrolase"/>
    <property type="match status" value="1"/>
</dbReference>
<reference evidence="3 4" key="1">
    <citation type="submission" date="2021-03" db="EMBL/GenBank/DDBJ databases">
        <title>Thermosipho ferrireducens sp.nov., an anaerobic thermophilic iron-reducing bacterium isolated from a deep-sea hydrothermal sulfide deposits.</title>
        <authorList>
            <person name="Zeng X."/>
            <person name="Chen Y."/>
            <person name="Shao Z."/>
        </authorList>
    </citation>
    <scope>NUCLEOTIDE SEQUENCE [LARGE SCALE GENOMIC DNA]</scope>
    <source>
        <strain evidence="3 4">JL129W03</strain>
    </source>
</reference>
<dbReference type="RefSeq" id="WP_207566290.1">
    <property type="nucleotide sequence ID" value="NZ_CP071446.1"/>
</dbReference>